<dbReference type="OrthoDB" id="7325417at2"/>
<dbReference type="PANTHER" id="PTHR42889">
    <property type="entry name" value="BLR3681 PROTEIN"/>
    <property type="match status" value="1"/>
</dbReference>
<name>A0A1G8FPB4_9ACTN</name>
<sequence length="334" mass="38161">MKNGMIVFDSVVHMTDHRAEFRVHDDGKILTQRLRRMHARSPKKAVPINDSFTDGPPDIAWANEVLWDKSDTDFAMAQTIPLFALWRDGVSPARTNHELAQSNPDRFLFCGGVDPLYQGLRGALDEMTRQVEEMGAVSIKFYQAQRPGHAWRADDRKLAYPLYEKAMELGIKLVQFHKGFPLAHAQIEDLHPGDLQLAAYDFPDLKFGVHHLGGVHFDDMIDVAERFPNVYSILSPLFNTYFQQPRRVYEMFGKALYYIGDKRLCYGTDAFVHPNVQLYIDVLSTIQIPEDLQEGYGYPELTDEGRARILGLNFAEALGVELSVEGDKRTWRRA</sequence>
<organism evidence="2 3">
    <name type="scientific">Sinosporangium album</name>
    <dbReference type="NCBI Taxonomy" id="504805"/>
    <lineage>
        <taxon>Bacteria</taxon>
        <taxon>Bacillati</taxon>
        <taxon>Actinomycetota</taxon>
        <taxon>Actinomycetes</taxon>
        <taxon>Streptosporangiales</taxon>
        <taxon>Streptosporangiaceae</taxon>
        <taxon>Sinosporangium</taxon>
    </lineage>
</organism>
<dbReference type="InterPro" id="IPR032466">
    <property type="entry name" value="Metal_Hydrolase"/>
</dbReference>
<dbReference type="InterPro" id="IPR006680">
    <property type="entry name" value="Amidohydro-rel"/>
</dbReference>
<reference evidence="2 3" key="1">
    <citation type="submission" date="2016-10" db="EMBL/GenBank/DDBJ databases">
        <authorList>
            <person name="de Groot N.N."/>
        </authorList>
    </citation>
    <scope>NUCLEOTIDE SEQUENCE [LARGE SCALE GENOMIC DNA]</scope>
    <source>
        <strain evidence="2 3">CPCC 201354</strain>
    </source>
</reference>
<protein>
    <recommendedName>
        <fullName evidence="1">Amidohydrolase-related domain-containing protein</fullName>
    </recommendedName>
</protein>
<feature type="domain" description="Amidohydrolase-related" evidence="1">
    <location>
        <begin position="99"/>
        <end position="317"/>
    </location>
</feature>
<dbReference type="Proteomes" id="UP000198923">
    <property type="component" value="Unassembled WGS sequence"/>
</dbReference>
<proteinExistence type="predicted"/>
<keyword evidence="3" id="KW-1185">Reference proteome</keyword>
<gene>
    <name evidence="2" type="ORF">SAMN05421505_12429</name>
</gene>
<dbReference type="PANTHER" id="PTHR42889:SF1">
    <property type="entry name" value="BLR3681 PROTEIN"/>
    <property type="match status" value="1"/>
</dbReference>
<evidence type="ECO:0000259" key="1">
    <source>
        <dbReference type="Pfam" id="PF04909"/>
    </source>
</evidence>
<dbReference type="STRING" id="504805.SAMN05421505_12429"/>
<dbReference type="Gene3D" id="3.20.20.140">
    <property type="entry name" value="Metal-dependent hydrolases"/>
    <property type="match status" value="1"/>
</dbReference>
<dbReference type="EMBL" id="FNCN01000024">
    <property type="protein sequence ID" value="SDH83990.1"/>
    <property type="molecule type" value="Genomic_DNA"/>
</dbReference>
<dbReference type="AlphaFoldDB" id="A0A1G8FPB4"/>
<dbReference type="GO" id="GO:0016787">
    <property type="term" value="F:hydrolase activity"/>
    <property type="evidence" value="ECO:0007669"/>
    <property type="project" value="InterPro"/>
</dbReference>
<dbReference type="Pfam" id="PF04909">
    <property type="entry name" value="Amidohydro_2"/>
    <property type="match status" value="1"/>
</dbReference>
<evidence type="ECO:0000313" key="2">
    <source>
        <dbReference type="EMBL" id="SDH83990.1"/>
    </source>
</evidence>
<evidence type="ECO:0000313" key="3">
    <source>
        <dbReference type="Proteomes" id="UP000198923"/>
    </source>
</evidence>
<accession>A0A1G8FPB4</accession>
<dbReference type="SUPFAM" id="SSF51556">
    <property type="entry name" value="Metallo-dependent hydrolases"/>
    <property type="match status" value="1"/>
</dbReference>